<comment type="caution">
    <text evidence="1">The sequence shown here is derived from an EMBL/GenBank/DDBJ whole genome shotgun (WGS) entry which is preliminary data.</text>
</comment>
<protein>
    <submittedName>
        <fullName evidence="1">Uncharacterized protein</fullName>
    </submittedName>
</protein>
<dbReference type="Proteomes" id="UP000436088">
    <property type="component" value="Unassembled WGS sequence"/>
</dbReference>
<evidence type="ECO:0000313" key="2">
    <source>
        <dbReference type="Proteomes" id="UP000436088"/>
    </source>
</evidence>
<organism evidence="1 2">
    <name type="scientific">Hibiscus syriacus</name>
    <name type="common">Rose of Sharon</name>
    <dbReference type="NCBI Taxonomy" id="106335"/>
    <lineage>
        <taxon>Eukaryota</taxon>
        <taxon>Viridiplantae</taxon>
        <taxon>Streptophyta</taxon>
        <taxon>Embryophyta</taxon>
        <taxon>Tracheophyta</taxon>
        <taxon>Spermatophyta</taxon>
        <taxon>Magnoliopsida</taxon>
        <taxon>eudicotyledons</taxon>
        <taxon>Gunneridae</taxon>
        <taxon>Pentapetalae</taxon>
        <taxon>rosids</taxon>
        <taxon>malvids</taxon>
        <taxon>Malvales</taxon>
        <taxon>Malvaceae</taxon>
        <taxon>Malvoideae</taxon>
        <taxon>Hibiscus</taxon>
    </lineage>
</organism>
<keyword evidence="2" id="KW-1185">Reference proteome</keyword>
<dbReference type="AlphaFoldDB" id="A0A6A3BK50"/>
<sequence>MREAFCALVVHRTLRWLHFSWDDYFDVVRRIWVKEIGDLELSGASGLLSTDLAKWRKDIEATLWDRETAKRLLRIEIADEARRLVRFYLEEAFNRLTGDTTTDDVAYALASAPTEGNGKLLFPFFF</sequence>
<accession>A0A6A3BK50</accession>
<proteinExistence type="predicted"/>
<evidence type="ECO:0000313" key="1">
    <source>
        <dbReference type="EMBL" id="KAE8715189.1"/>
    </source>
</evidence>
<dbReference type="PANTHER" id="PTHR46993">
    <property type="entry name" value="MYB TRANSCRIPTION FACTOR"/>
    <property type="match status" value="1"/>
</dbReference>
<dbReference type="EMBL" id="VEPZ02000866">
    <property type="protein sequence ID" value="KAE8715189.1"/>
    <property type="molecule type" value="Genomic_DNA"/>
</dbReference>
<reference evidence="1" key="1">
    <citation type="submission" date="2019-09" db="EMBL/GenBank/DDBJ databases">
        <title>Draft genome information of white flower Hibiscus syriacus.</title>
        <authorList>
            <person name="Kim Y.-M."/>
        </authorList>
    </citation>
    <scope>NUCLEOTIDE SEQUENCE [LARGE SCALE GENOMIC DNA]</scope>
    <source>
        <strain evidence="1">YM2019G1</strain>
    </source>
</reference>
<dbReference type="PANTHER" id="PTHR46993:SF6">
    <property type="entry name" value="MYB TRANSCRIPTION FACTOR"/>
    <property type="match status" value="1"/>
</dbReference>
<gene>
    <name evidence="1" type="ORF">F3Y22_tig00110186pilonHSYRG00118</name>
</gene>
<name>A0A6A3BK50_HIBSY</name>